<dbReference type="GO" id="GO:0006520">
    <property type="term" value="P:amino acid metabolic process"/>
    <property type="evidence" value="ECO:0007669"/>
    <property type="project" value="InterPro"/>
</dbReference>
<dbReference type="STRING" id="1120955.SAMN03080610_01706"/>
<dbReference type="Pfam" id="PF00155">
    <property type="entry name" value="Aminotran_1_2"/>
    <property type="match status" value="1"/>
</dbReference>
<organism evidence="9 10">
    <name type="scientific">Afifella marina DSM 2698</name>
    <dbReference type="NCBI Taxonomy" id="1120955"/>
    <lineage>
        <taxon>Bacteria</taxon>
        <taxon>Pseudomonadati</taxon>
        <taxon>Pseudomonadota</taxon>
        <taxon>Alphaproteobacteria</taxon>
        <taxon>Hyphomicrobiales</taxon>
        <taxon>Afifellaceae</taxon>
        <taxon>Afifella</taxon>
    </lineage>
</organism>
<dbReference type="Gene3D" id="3.40.640.10">
    <property type="entry name" value="Type I PLP-dependent aspartate aminotransferase-like (Major domain)"/>
    <property type="match status" value="1"/>
</dbReference>
<comment type="catalytic activity">
    <reaction evidence="7">
        <text>L-aspartate + 2-oxoglutarate = oxaloacetate + L-glutamate</text>
        <dbReference type="Rhea" id="RHEA:21824"/>
        <dbReference type="ChEBI" id="CHEBI:16452"/>
        <dbReference type="ChEBI" id="CHEBI:16810"/>
        <dbReference type="ChEBI" id="CHEBI:29985"/>
        <dbReference type="ChEBI" id="CHEBI:29991"/>
        <dbReference type="EC" id="2.6.1.1"/>
    </reaction>
</comment>
<evidence type="ECO:0000256" key="6">
    <source>
        <dbReference type="ARBA" id="ARBA00022898"/>
    </source>
</evidence>
<evidence type="ECO:0000259" key="8">
    <source>
        <dbReference type="Pfam" id="PF00155"/>
    </source>
</evidence>
<evidence type="ECO:0000256" key="2">
    <source>
        <dbReference type="ARBA" id="ARBA00007441"/>
    </source>
</evidence>
<dbReference type="InterPro" id="IPR004839">
    <property type="entry name" value="Aminotransferase_I/II_large"/>
</dbReference>
<evidence type="ECO:0000256" key="1">
    <source>
        <dbReference type="ARBA" id="ARBA00001933"/>
    </source>
</evidence>
<evidence type="ECO:0000256" key="3">
    <source>
        <dbReference type="ARBA" id="ARBA00012753"/>
    </source>
</evidence>
<keyword evidence="10" id="KW-1185">Reference proteome</keyword>
<evidence type="ECO:0000256" key="7">
    <source>
        <dbReference type="ARBA" id="ARBA00049185"/>
    </source>
</evidence>
<dbReference type="InterPro" id="IPR015422">
    <property type="entry name" value="PyrdxlP-dep_Trfase_small"/>
</dbReference>
<keyword evidence="4 9" id="KW-0032">Aminotransferase</keyword>
<dbReference type="CDD" id="cd00609">
    <property type="entry name" value="AAT_like"/>
    <property type="match status" value="1"/>
</dbReference>
<dbReference type="GO" id="GO:0004069">
    <property type="term" value="F:L-aspartate:2-oxoglutarate aminotransferase activity"/>
    <property type="evidence" value="ECO:0007669"/>
    <property type="project" value="UniProtKB-EC"/>
</dbReference>
<dbReference type="InterPro" id="IPR050596">
    <property type="entry name" value="AspAT/PAT-like"/>
</dbReference>
<dbReference type="Proteomes" id="UP000199347">
    <property type="component" value="Unassembled WGS sequence"/>
</dbReference>
<dbReference type="NCBIfam" id="NF004770">
    <property type="entry name" value="PRK06108.1"/>
    <property type="match status" value="1"/>
</dbReference>
<evidence type="ECO:0000313" key="9">
    <source>
        <dbReference type="EMBL" id="SCZ34526.1"/>
    </source>
</evidence>
<dbReference type="SUPFAM" id="SSF53383">
    <property type="entry name" value="PLP-dependent transferases"/>
    <property type="match status" value="1"/>
</dbReference>
<dbReference type="InterPro" id="IPR015424">
    <property type="entry name" value="PyrdxlP-dep_Trfase"/>
</dbReference>
<dbReference type="AlphaFoldDB" id="A0A1G5NAV8"/>
<gene>
    <name evidence="9" type="ORF">SAMN03080610_01706</name>
</gene>
<dbReference type="PANTHER" id="PTHR46383">
    <property type="entry name" value="ASPARTATE AMINOTRANSFERASE"/>
    <property type="match status" value="1"/>
</dbReference>
<comment type="cofactor">
    <cofactor evidence="1">
        <name>pyridoxal 5'-phosphate</name>
        <dbReference type="ChEBI" id="CHEBI:597326"/>
    </cofactor>
</comment>
<evidence type="ECO:0000313" key="10">
    <source>
        <dbReference type="Proteomes" id="UP000199347"/>
    </source>
</evidence>
<evidence type="ECO:0000256" key="4">
    <source>
        <dbReference type="ARBA" id="ARBA00022576"/>
    </source>
</evidence>
<sequence length="408" mass="44687">MNGRYKLRMSALPTDLPEPGTQLLSTLRQEALAAPDSGIVEVMNYGRERPGMIPLWAGEGDLPTPGFICEAAARSLAAGETFYTWQRGIPPLREALARYHQHLYGRDFSAERFFVTGSGMQAIQIAIAAVAGTGDEVVIPTPAWPNCAAATGLAGATAVHVPMHFTDNAGWRLDIDELLAATGEKTKAIFLNSPSNPTGWTATREELQAILDFARKRQLWIIADEVYNRFFFAGERAPSFYDIARDDDPILFVNTFSKNWAMTGWRVGWIGAPPALGRVLENLIQYSTSGVAVFMQRAATVAVDEGEPFIAEQVERARQSRDVICGALQSSPRTRFTWPDGAFYLFFSIKGEEETGKLGLRLVDEANVGVAPGTAFGAAGEAFMRLCFARKPEDMAEAGRQLANWLAR</sequence>
<dbReference type="GO" id="GO:0030170">
    <property type="term" value="F:pyridoxal phosphate binding"/>
    <property type="evidence" value="ECO:0007669"/>
    <property type="project" value="InterPro"/>
</dbReference>
<keyword evidence="5 9" id="KW-0808">Transferase</keyword>
<protein>
    <recommendedName>
        <fullName evidence="3">aspartate transaminase</fullName>
        <ecNumber evidence="3">2.6.1.1</ecNumber>
    </recommendedName>
</protein>
<evidence type="ECO:0000256" key="5">
    <source>
        <dbReference type="ARBA" id="ARBA00022679"/>
    </source>
</evidence>
<accession>A0A1G5NAV8</accession>
<comment type="similarity">
    <text evidence="2">Belongs to the class-I pyridoxal-phosphate-dependent aminotransferase family.</text>
</comment>
<dbReference type="EMBL" id="FMVW01000003">
    <property type="protein sequence ID" value="SCZ34526.1"/>
    <property type="molecule type" value="Genomic_DNA"/>
</dbReference>
<proteinExistence type="inferred from homology"/>
<reference evidence="9 10" key="1">
    <citation type="submission" date="2016-10" db="EMBL/GenBank/DDBJ databases">
        <authorList>
            <person name="de Groot N.N."/>
        </authorList>
    </citation>
    <scope>NUCLEOTIDE SEQUENCE [LARGE SCALE GENOMIC DNA]</scope>
    <source>
        <strain evidence="9 10">DSM 2698</strain>
    </source>
</reference>
<dbReference type="EC" id="2.6.1.1" evidence="3"/>
<dbReference type="InterPro" id="IPR015421">
    <property type="entry name" value="PyrdxlP-dep_Trfase_major"/>
</dbReference>
<dbReference type="PANTHER" id="PTHR46383:SF1">
    <property type="entry name" value="ASPARTATE AMINOTRANSFERASE"/>
    <property type="match status" value="1"/>
</dbReference>
<feature type="domain" description="Aminotransferase class I/classII large" evidence="8">
    <location>
        <begin position="53"/>
        <end position="398"/>
    </location>
</feature>
<dbReference type="Gene3D" id="3.90.1150.10">
    <property type="entry name" value="Aspartate Aminotransferase, domain 1"/>
    <property type="match status" value="1"/>
</dbReference>
<name>A0A1G5NAV8_AFIMA</name>
<keyword evidence="6" id="KW-0663">Pyridoxal phosphate</keyword>